<dbReference type="InterPro" id="IPR004312">
    <property type="entry name" value="ATHILA_Orf1_C"/>
</dbReference>
<gene>
    <name evidence="3" type="ORF">BVRB_014930</name>
</gene>
<dbReference type="Proteomes" id="UP000035740">
    <property type="component" value="Unassembled WGS sequence"/>
</dbReference>
<reference evidence="3 4" key="1">
    <citation type="journal article" date="2014" name="Nature">
        <title>The genome of the recently domesticated crop plant sugar beet (Beta vulgaris).</title>
        <authorList>
            <person name="Dohm J.C."/>
            <person name="Minoche A.E."/>
            <person name="Holtgrawe D."/>
            <person name="Capella-Gutierrez S."/>
            <person name="Zakrzewski F."/>
            <person name="Tafer H."/>
            <person name="Rupp O."/>
            <person name="Sorensen T.R."/>
            <person name="Stracke R."/>
            <person name="Reinhardt R."/>
            <person name="Goesmann A."/>
            <person name="Kraft T."/>
            <person name="Schulz B."/>
            <person name="Stadler P.F."/>
            <person name="Schmidt T."/>
            <person name="Gabaldon T."/>
            <person name="Lehrach H."/>
            <person name="Weisshaar B."/>
            <person name="Himmelbauer H."/>
        </authorList>
    </citation>
    <scope>NUCLEOTIDE SEQUENCE [LARGE SCALE GENOMIC DNA]</scope>
    <source>
        <tissue evidence="3">Taproot</tissue>
    </source>
</reference>
<feature type="compositionally biased region" description="Polar residues" evidence="1">
    <location>
        <begin position="1"/>
        <end position="16"/>
    </location>
</feature>
<dbReference type="Gramene" id="KMS94829">
    <property type="protein sequence ID" value="KMS94829"/>
    <property type="gene ID" value="BVRB_014930"/>
</dbReference>
<sequence>LSSRANPARRTCSSHLRNTRNPSNPPPPPTINPPPLDITGIQFTCEAHLERFCVLSDRHLHVTRFCDPQVATELGIDDDLQRLFYSVGWQQFLNMHSLSYRRITLEFLSTLKVVRSSTKNPRSISFQLMNESRQLNRNQSNAIFGWPAEGSYGPHSNRPERYGDNTFWNLITGQAVYYPQRAKASGASFLNHAMWLMDHFDEVTRSRDEIAIGGMIFVIALSFGVDLTCQQVIPGCTRLDLKDFQTMGWIANEATVAGYVWKLVQCPCAYLPNQKRTVINIPENWLFALDFPRIRVEESSGEPIHAPESSTQADEPPVPPYAHQLDALRGDIGSLHTEVQLLHQSHTDYVAVIQRSVDVITFQHQEF</sequence>
<evidence type="ECO:0000313" key="4">
    <source>
        <dbReference type="Proteomes" id="UP000035740"/>
    </source>
</evidence>
<evidence type="ECO:0000313" key="3">
    <source>
        <dbReference type="EMBL" id="KMS94829.1"/>
    </source>
</evidence>
<accession>A0A0J8B1D7</accession>
<dbReference type="AlphaFoldDB" id="A0A0J8B1D7"/>
<keyword evidence="4" id="KW-1185">Reference proteome</keyword>
<feature type="compositionally biased region" description="Pro residues" evidence="1">
    <location>
        <begin position="23"/>
        <end position="34"/>
    </location>
</feature>
<protein>
    <recommendedName>
        <fullName evidence="2">Arabidopsis retrotransposon Orf1 C-terminal domain-containing protein</fullName>
    </recommendedName>
</protein>
<proteinExistence type="predicted"/>
<feature type="region of interest" description="Disordered" evidence="1">
    <location>
        <begin position="1"/>
        <end position="34"/>
    </location>
</feature>
<feature type="region of interest" description="Disordered" evidence="1">
    <location>
        <begin position="300"/>
        <end position="319"/>
    </location>
</feature>
<dbReference type="EMBL" id="KQ090801">
    <property type="protein sequence ID" value="KMS94829.1"/>
    <property type="molecule type" value="Genomic_DNA"/>
</dbReference>
<organism evidence="3 4">
    <name type="scientific">Beta vulgaris subsp. vulgaris</name>
    <name type="common">Beet</name>
    <dbReference type="NCBI Taxonomy" id="3555"/>
    <lineage>
        <taxon>Eukaryota</taxon>
        <taxon>Viridiplantae</taxon>
        <taxon>Streptophyta</taxon>
        <taxon>Embryophyta</taxon>
        <taxon>Tracheophyta</taxon>
        <taxon>Spermatophyta</taxon>
        <taxon>Magnoliopsida</taxon>
        <taxon>eudicotyledons</taxon>
        <taxon>Gunneridae</taxon>
        <taxon>Pentapetalae</taxon>
        <taxon>Caryophyllales</taxon>
        <taxon>Chenopodiaceae</taxon>
        <taxon>Betoideae</taxon>
        <taxon>Beta</taxon>
    </lineage>
</organism>
<evidence type="ECO:0000256" key="1">
    <source>
        <dbReference type="SAM" id="MobiDB-lite"/>
    </source>
</evidence>
<feature type="domain" description="Arabidopsis retrotransposon Orf1 C-terminal" evidence="2">
    <location>
        <begin position="54"/>
        <end position="185"/>
    </location>
</feature>
<evidence type="ECO:0000259" key="2">
    <source>
        <dbReference type="Pfam" id="PF03078"/>
    </source>
</evidence>
<dbReference type="OrthoDB" id="1750933at2759"/>
<feature type="non-terminal residue" evidence="3">
    <location>
        <position position="1"/>
    </location>
</feature>
<dbReference type="Pfam" id="PF03078">
    <property type="entry name" value="ATHILA"/>
    <property type="match status" value="1"/>
</dbReference>
<name>A0A0J8B1D7_BETVV</name>